<evidence type="ECO:0000313" key="2">
    <source>
        <dbReference type="EMBL" id="KAA6129702.1"/>
    </source>
</evidence>
<dbReference type="AlphaFoldDB" id="A0A5M8B3R5"/>
<evidence type="ECO:0000259" key="1">
    <source>
        <dbReference type="Pfam" id="PF16968"/>
    </source>
</evidence>
<proteinExistence type="predicted"/>
<dbReference type="Pfam" id="PF16968">
    <property type="entry name" value="TadZ_N"/>
    <property type="match status" value="1"/>
</dbReference>
<dbReference type="PANTHER" id="PTHR43384:SF13">
    <property type="entry name" value="SLR0110 PROTEIN"/>
    <property type="match status" value="1"/>
</dbReference>
<comment type="caution">
    <text evidence="2">The sequence shown here is derived from an EMBL/GenBank/DDBJ whole genome shotgun (WGS) entry which is preliminary data.</text>
</comment>
<dbReference type="Gene3D" id="3.40.50.300">
    <property type="entry name" value="P-loop containing nucleotide triphosphate hydrolases"/>
    <property type="match status" value="1"/>
</dbReference>
<protein>
    <submittedName>
        <fullName evidence="2">Pilus assembly protein</fullName>
    </submittedName>
</protein>
<dbReference type="InterPro" id="IPR050625">
    <property type="entry name" value="ParA/MinD_ATPase"/>
</dbReference>
<dbReference type="GO" id="GO:0051782">
    <property type="term" value="P:negative regulation of cell division"/>
    <property type="evidence" value="ECO:0007669"/>
    <property type="project" value="TreeGrafter"/>
</dbReference>
<dbReference type="InterPro" id="IPR031580">
    <property type="entry name" value="TadZ_N"/>
</dbReference>
<name>A0A5M8B3R5_9BURK</name>
<reference evidence="2 3" key="1">
    <citation type="submission" date="2019-09" db="EMBL/GenBank/DDBJ databases">
        <title>Isolation of a novel species in the genus Cupriavidus from patients with sepsis using whole genome sequencing.</title>
        <authorList>
            <person name="Kweon O.J."/>
            <person name="Lee M.-K."/>
        </authorList>
    </citation>
    <scope>NUCLEOTIDE SEQUENCE [LARGE SCALE GENOMIC DNA]</scope>
    <source>
        <strain evidence="2 3">MKL-01</strain>
    </source>
</reference>
<dbReference type="GO" id="GO:0016887">
    <property type="term" value="F:ATP hydrolysis activity"/>
    <property type="evidence" value="ECO:0007669"/>
    <property type="project" value="TreeGrafter"/>
</dbReference>
<dbReference type="Proteomes" id="UP000324324">
    <property type="component" value="Unassembled WGS sequence"/>
</dbReference>
<dbReference type="SUPFAM" id="SSF52540">
    <property type="entry name" value="P-loop containing nucleoside triphosphate hydrolases"/>
    <property type="match status" value="1"/>
</dbReference>
<dbReference type="InterPro" id="IPR027417">
    <property type="entry name" value="P-loop_NTPase"/>
</dbReference>
<keyword evidence="3" id="KW-1185">Reference proteome</keyword>
<dbReference type="GO" id="GO:0005829">
    <property type="term" value="C:cytosol"/>
    <property type="evidence" value="ECO:0007669"/>
    <property type="project" value="TreeGrafter"/>
</dbReference>
<feature type="domain" description="Pilus assembly protein TadZ N-terminal" evidence="1">
    <location>
        <begin position="23"/>
        <end position="133"/>
    </location>
</feature>
<dbReference type="RefSeq" id="WP_149319894.1">
    <property type="nucleotide sequence ID" value="NZ_VWRN01000017.1"/>
</dbReference>
<organism evidence="2 3">
    <name type="scientific">Cupriavidus cauae</name>
    <dbReference type="NCBI Taxonomy" id="2608999"/>
    <lineage>
        <taxon>Bacteria</taxon>
        <taxon>Pseudomonadati</taxon>
        <taxon>Pseudomonadota</taxon>
        <taxon>Betaproteobacteria</taxon>
        <taxon>Burkholderiales</taxon>
        <taxon>Burkholderiaceae</taxon>
        <taxon>Cupriavidus</taxon>
    </lineage>
</organism>
<sequence>MTLPPIDAAPVASNATFLLNTTGEAPRRWLERALAPLGQVHAVDGVDPSRDGIVERIGTANPGIVFLHFSAEHAQASTRLGQQLARLFPNLPLVALGEAQEPELMLAALRAGVKDFVDMRSPAANAIATVQRLLATREVVQPARRGKVLAVLGARPGVGATTLATNLAVAARRRQNGEVLLLDLGLPARDGALYTNVAPGFHFVEAVRNLRRFDQVFVQTALTRHAGGVAVLPLPQTLAELRDISFSEALSLLGTLRSHFDLQVIDLGGFSNLDFMAQLIKVADEVLVVAEQSVAAIVSAAELLEELGRREAGRESMRLVVSRYQARLGLDAEQIAQRLELPLAGTLPDCRETMLAAMNSGVVLADRQPAAPYVRALAPMLERLGYRCEARASGPGWLEPIAQAVQRLRLGHAAGKNKADH</sequence>
<evidence type="ECO:0000313" key="3">
    <source>
        <dbReference type="Proteomes" id="UP000324324"/>
    </source>
</evidence>
<dbReference type="GO" id="GO:0005524">
    <property type="term" value="F:ATP binding"/>
    <property type="evidence" value="ECO:0007669"/>
    <property type="project" value="TreeGrafter"/>
</dbReference>
<gene>
    <name evidence="2" type="ORF">F1599_05465</name>
</gene>
<dbReference type="EMBL" id="VWRN01000017">
    <property type="protein sequence ID" value="KAA6129702.1"/>
    <property type="molecule type" value="Genomic_DNA"/>
</dbReference>
<dbReference type="PANTHER" id="PTHR43384">
    <property type="entry name" value="SEPTUM SITE-DETERMINING PROTEIN MIND HOMOLOG, CHLOROPLASTIC-RELATED"/>
    <property type="match status" value="1"/>
</dbReference>
<dbReference type="Gene3D" id="3.40.50.2300">
    <property type="match status" value="1"/>
</dbReference>
<accession>A0A5M8B3R5</accession>
<dbReference type="GO" id="GO:0009898">
    <property type="term" value="C:cytoplasmic side of plasma membrane"/>
    <property type="evidence" value="ECO:0007669"/>
    <property type="project" value="TreeGrafter"/>
</dbReference>